<evidence type="ECO:0000256" key="1">
    <source>
        <dbReference type="SAM" id="MobiDB-lite"/>
    </source>
</evidence>
<sequence length="549" mass="61320">MPKKRVHFKQYSKPQSTAPASLSSTAAGAGSHNGESERRSVNQRLAELRRLGVNSNSNAQGALDVRPTVPPVIRDILQLPETPAPRPRPGRGRGGPRVDATGRRLPPGPAPPQSWLNRPAHGILSTVPRQSGSDGRRLDKYMLPELYLPAKGSLIDLTLRQFAHSWDFQREYCRYYLYQHVPTHLREALVAYLSIWKDPGNVTLADLKAILLPPQKQEGDDEDEDIEHLEDEEEEDYLGPSIANKDFRHLDLSHSIGTSLSLRELTDLLFPPKPSTTKPITAASHKTAELRDSWEDSADEDEFQPEPPSSSIPRPLLPNLTHLSLSLPPNPLSSSTFTSPFTTPGTHHHHHPLPSWRHLLSFASHHPTLTHLSLANWPEPSLTPNAKYASFVTAQGGRVQYGGTGPYSHSLDNDWSEAILVLRRLSRAWYRLEWLDLRGCGGWWEALWAVSRGPMGDMHLDQNQDTESGGREEREETTGGGEEGDRVDWRVDWGKVETVVLGLDEEAERGKVLGGGDERDGMVVVEKGKKLERHVRGLRKGRGRWFAVC</sequence>
<feature type="region of interest" description="Disordered" evidence="1">
    <location>
        <begin position="76"/>
        <end position="119"/>
    </location>
</feature>
<dbReference type="Proteomes" id="UP001451303">
    <property type="component" value="Unassembled WGS sequence"/>
</dbReference>
<organism evidence="2 3">
    <name type="scientific">Neurospora intermedia</name>
    <dbReference type="NCBI Taxonomy" id="5142"/>
    <lineage>
        <taxon>Eukaryota</taxon>
        <taxon>Fungi</taxon>
        <taxon>Dikarya</taxon>
        <taxon>Ascomycota</taxon>
        <taxon>Pezizomycotina</taxon>
        <taxon>Sordariomycetes</taxon>
        <taxon>Sordariomycetidae</taxon>
        <taxon>Sordariales</taxon>
        <taxon>Sordariaceae</taxon>
        <taxon>Neurospora</taxon>
    </lineage>
</organism>
<feature type="compositionally biased region" description="Low complexity" evidence="1">
    <location>
        <begin position="16"/>
        <end position="30"/>
    </location>
</feature>
<feature type="compositionally biased region" description="Acidic residues" evidence="1">
    <location>
        <begin position="219"/>
        <end position="235"/>
    </location>
</feature>
<comment type="caution">
    <text evidence="2">The sequence shown here is derived from an EMBL/GenBank/DDBJ whole genome shotgun (WGS) entry which is preliminary data.</text>
</comment>
<feature type="region of interest" description="Disordered" evidence="1">
    <location>
        <begin position="458"/>
        <end position="487"/>
    </location>
</feature>
<accession>A0ABR3DFP0</accession>
<name>A0ABR3DFP0_NEUIN</name>
<feature type="region of interest" description="Disordered" evidence="1">
    <location>
        <begin position="271"/>
        <end position="317"/>
    </location>
</feature>
<feature type="compositionally biased region" description="Acidic residues" evidence="1">
    <location>
        <begin position="295"/>
        <end position="304"/>
    </location>
</feature>
<dbReference type="EMBL" id="JAVLET010000003">
    <property type="protein sequence ID" value="KAL0471495.1"/>
    <property type="molecule type" value="Genomic_DNA"/>
</dbReference>
<evidence type="ECO:0000313" key="2">
    <source>
        <dbReference type="EMBL" id="KAL0471495.1"/>
    </source>
</evidence>
<proteinExistence type="predicted"/>
<feature type="compositionally biased region" description="Basic residues" evidence="1">
    <location>
        <begin position="1"/>
        <end position="10"/>
    </location>
</feature>
<keyword evidence="3" id="KW-1185">Reference proteome</keyword>
<feature type="region of interest" description="Disordered" evidence="1">
    <location>
        <begin position="214"/>
        <end position="235"/>
    </location>
</feature>
<reference evidence="2 3" key="1">
    <citation type="submission" date="2023-09" db="EMBL/GenBank/DDBJ databases">
        <title>Multi-omics analysis of a traditional fermented food reveals byproduct-associated fungal strains for waste-to-food upcycling.</title>
        <authorList>
            <consortium name="Lawrence Berkeley National Laboratory"/>
            <person name="Rekdal V.M."/>
            <person name="Villalobos-Escobedo J.M."/>
            <person name="Rodriguez-Valeron N."/>
            <person name="Garcia M.O."/>
            <person name="Vasquez D.P."/>
            <person name="Damayanti I."/>
            <person name="Sorensen P.M."/>
            <person name="Baidoo E.E."/>
            <person name="De Carvalho A.C."/>
            <person name="Riley R."/>
            <person name="Lipzen A."/>
            <person name="He G."/>
            <person name="Yan M."/>
            <person name="Haridas S."/>
            <person name="Daum C."/>
            <person name="Yoshinaga Y."/>
            <person name="Ng V."/>
            <person name="Grigoriev I.V."/>
            <person name="Munk R."/>
            <person name="Nuraida L."/>
            <person name="Wijaya C.H."/>
            <person name="Morales P.-C."/>
            <person name="Keasling J.D."/>
        </authorList>
    </citation>
    <scope>NUCLEOTIDE SEQUENCE [LARGE SCALE GENOMIC DNA]</scope>
    <source>
        <strain evidence="2 3">FGSC 2613</strain>
    </source>
</reference>
<feature type="region of interest" description="Disordered" evidence="1">
    <location>
        <begin position="1"/>
        <end position="41"/>
    </location>
</feature>
<evidence type="ECO:0000313" key="3">
    <source>
        <dbReference type="Proteomes" id="UP001451303"/>
    </source>
</evidence>
<gene>
    <name evidence="2" type="ORF">QR685DRAFT_437641</name>
</gene>
<protein>
    <submittedName>
        <fullName evidence="2">Uncharacterized protein</fullName>
    </submittedName>
</protein>